<dbReference type="EMBL" id="QKTX01000014">
    <property type="protein sequence ID" value="PZV79606.1"/>
    <property type="molecule type" value="Genomic_DNA"/>
</dbReference>
<dbReference type="AlphaFoldDB" id="A0A326RQ84"/>
<reference evidence="1 2" key="1">
    <citation type="submission" date="2018-06" db="EMBL/GenBank/DDBJ databases">
        <title>Genomic Encyclopedia of Archaeal and Bacterial Type Strains, Phase II (KMG-II): from individual species to whole genera.</title>
        <authorList>
            <person name="Goeker M."/>
        </authorList>
    </citation>
    <scope>NUCLEOTIDE SEQUENCE [LARGE SCALE GENOMIC DNA]</scope>
    <source>
        <strain evidence="1 2">T4</strain>
    </source>
</reference>
<dbReference type="Proteomes" id="UP000248917">
    <property type="component" value="Unassembled WGS sequence"/>
</dbReference>
<dbReference type="OrthoDB" id="835587at2"/>
<evidence type="ECO:0000313" key="2">
    <source>
        <dbReference type="Proteomes" id="UP000248917"/>
    </source>
</evidence>
<evidence type="ECO:0000313" key="1">
    <source>
        <dbReference type="EMBL" id="PZV79606.1"/>
    </source>
</evidence>
<gene>
    <name evidence="1" type="ORF">CLV31_11439</name>
</gene>
<keyword evidence="2" id="KW-1185">Reference proteome</keyword>
<name>A0A326RQ84_9BACT</name>
<accession>A0A326RQ84</accession>
<proteinExistence type="predicted"/>
<comment type="caution">
    <text evidence="1">The sequence shown here is derived from an EMBL/GenBank/DDBJ whole genome shotgun (WGS) entry which is preliminary data.</text>
</comment>
<protein>
    <recommendedName>
        <fullName evidence="3">CHAD domain-containing protein</fullName>
    </recommendedName>
</protein>
<dbReference type="RefSeq" id="WP_111394170.1">
    <property type="nucleotide sequence ID" value="NZ_QKTX01000014.1"/>
</dbReference>
<sequence>MQVKTSPVFQIFLQQHQEAKALFLDLGKEIKSKKAIELLGHLEFLELYSDLLSKIHFENEYLGQSMFSSFKKLKKSLRKIQHLKLVEKSLKLRETESGQKFESFRTYLSSQKRIMQKEAFDLMVGSSLKAWDDFLERAHQASKGIKPLMISTAIHQLVQEELELATNDVKTPMSTQSFRDLFESFKKVIMLENILLHLGFNSIFIPQIHQEIQLVKNGLKPWYSNHLTFQTMTHFLSEKEDIPKKYLDWVKELKEEKKKMSTDIEKQAFELVKKVIS</sequence>
<evidence type="ECO:0008006" key="3">
    <source>
        <dbReference type="Google" id="ProtNLM"/>
    </source>
</evidence>
<organism evidence="1 2">
    <name type="scientific">Algoriphagus aquaeductus</name>
    <dbReference type="NCBI Taxonomy" id="475299"/>
    <lineage>
        <taxon>Bacteria</taxon>
        <taxon>Pseudomonadati</taxon>
        <taxon>Bacteroidota</taxon>
        <taxon>Cytophagia</taxon>
        <taxon>Cytophagales</taxon>
        <taxon>Cyclobacteriaceae</taxon>
        <taxon>Algoriphagus</taxon>
    </lineage>
</organism>